<evidence type="ECO:0000313" key="2">
    <source>
        <dbReference type="Proteomes" id="UP001307889"/>
    </source>
</evidence>
<protein>
    <submittedName>
        <fullName evidence="1">Uncharacterized protein</fullName>
    </submittedName>
</protein>
<organism evidence="1 2">
    <name type="scientific">Nesidiocoris tenuis</name>
    <dbReference type="NCBI Taxonomy" id="355587"/>
    <lineage>
        <taxon>Eukaryota</taxon>
        <taxon>Metazoa</taxon>
        <taxon>Ecdysozoa</taxon>
        <taxon>Arthropoda</taxon>
        <taxon>Hexapoda</taxon>
        <taxon>Insecta</taxon>
        <taxon>Pterygota</taxon>
        <taxon>Neoptera</taxon>
        <taxon>Paraneoptera</taxon>
        <taxon>Hemiptera</taxon>
        <taxon>Heteroptera</taxon>
        <taxon>Panheteroptera</taxon>
        <taxon>Cimicomorpha</taxon>
        <taxon>Miridae</taxon>
        <taxon>Dicyphina</taxon>
        <taxon>Nesidiocoris</taxon>
    </lineage>
</organism>
<evidence type="ECO:0000313" key="1">
    <source>
        <dbReference type="EMBL" id="BET00412.1"/>
    </source>
</evidence>
<dbReference type="EMBL" id="AP028919">
    <property type="protein sequence ID" value="BET00412.1"/>
    <property type="molecule type" value="Genomic_DNA"/>
</dbReference>
<name>A0ABN7BBB1_9HEMI</name>
<dbReference type="Proteomes" id="UP001307889">
    <property type="component" value="Chromosome 11"/>
</dbReference>
<sequence>MRAQHLTRVRFGEKPNLDFRVCDPVGFLPKGTFPSLGGKKQTQTTVKCKSASRLYDVIREVGFIKTPRSHGRIVHTKFATSIFSDYESKKRIEI</sequence>
<accession>A0ABN7BBB1</accession>
<reference evidence="1 2" key="1">
    <citation type="submission" date="2023-09" db="EMBL/GenBank/DDBJ databases">
        <title>Nesidiocoris tenuis whole genome shotgun sequence.</title>
        <authorList>
            <person name="Shibata T."/>
            <person name="Shimoda M."/>
            <person name="Kobayashi T."/>
            <person name="Uehara T."/>
        </authorList>
    </citation>
    <scope>NUCLEOTIDE SEQUENCE [LARGE SCALE GENOMIC DNA]</scope>
    <source>
        <strain evidence="1 2">Japan</strain>
    </source>
</reference>
<proteinExistence type="predicted"/>
<gene>
    <name evidence="1" type="ORF">NTJ_13228</name>
</gene>
<keyword evidence="2" id="KW-1185">Reference proteome</keyword>